<evidence type="ECO:0000313" key="7">
    <source>
        <dbReference type="Proteomes" id="UP000019184"/>
    </source>
</evidence>
<dbReference type="InterPro" id="IPR002139">
    <property type="entry name" value="Ribo/fructo_kinase"/>
</dbReference>
<keyword evidence="7" id="KW-1185">Reference proteome</keyword>
<dbReference type="CDD" id="cd01168">
    <property type="entry name" value="adenosine_kinase"/>
    <property type="match status" value="1"/>
</dbReference>
<proteinExistence type="inferred from homology"/>
<evidence type="ECO:0000256" key="4">
    <source>
        <dbReference type="RuleBase" id="RU003704"/>
    </source>
</evidence>
<name>A0A7U7GD51_9GAMM</name>
<sequence>MAKYDVYGIGNALVDMEYEVEVADLEALGIEKGVMTLVDEDHQLKIMSHLAAHAHQRSSGGSAANSMIAVRQFGGASFYSCKVAGDDLGHFYMKDLRDGGVDTNHHTEKESGHTGRCVVLVTPDSDRTLCTFLGISGGLSKKELVEDALLDSEYFYMEGYLVTSETAREACIAAKRLAEASGVKTAISLSDPNMVRFFKAGLLEMIGSGVDLLFANEDEAKGMAGAADLGGTLDYLKTLSREFVITRGSKGALVWEGQTLIEIDPVPVEAVDTVGAGDMFAGAFLYGRGQGWEHPRAGALASAAAAKLVTRLGPRLSATETQAILQSIL</sequence>
<evidence type="ECO:0000256" key="3">
    <source>
        <dbReference type="ARBA" id="ARBA00022777"/>
    </source>
</evidence>
<dbReference type="Pfam" id="PF00294">
    <property type="entry name" value="PfkB"/>
    <property type="match status" value="1"/>
</dbReference>
<dbReference type="Gene3D" id="3.40.1190.20">
    <property type="match status" value="1"/>
</dbReference>
<organism evidence="6 7">
    <name type="scientific">Candidatus Contendobacter odensis Run_B_J11</name>
    <dbReference type="NCBI Taxonomy" id="1400861"/>
    <lineage>
        <taxon>Bacteria</taxon>
        <taxon>Pseudomonadati</taxon>
        <taxon>Pseudomonadota</taxon>
        <taxon>Gammaproteobacteria</taxon>
        <taxon>Candidatus Competibacteraceae</taxon>
        <taxon>Candidatus Contendibacter</taxon>
    </lineage>
</organism>
<comment type="caution">
    <text evidence="6">The sequence shown here is derived from an EMBL/GenBank/DDBJ whole genome shotgun (WGS) entry which is preliminary data.</text>
</comment>
<dbReference type="AlphaFoldDB" id="A0A7U7GD51"/>
<evidence type="ECO:0000256" key="1">
    <source>
        <dbReference type="ARBA" id="ARBA00010688"/>
    </source>
</evidence>
<protein>
    <submittedName>
        <fullName evidence="6">Enzyme</fullName>
        <ecNumber evidence="6">2.7.1.-</ecNumber>
    </submittedName>
</protein>
<evidence type="ECO:0000313" key="6">
    <source>
        <dbReference type="EMBL" id="CDH46097.1"/>
    </source>
</evidence>
<keyword evidence="2 4" id="KW-0808">Transferase</keyword>
<gene>
    <name evidence="6" type="ORF">BN874_340057</name>
</gene>
<dbReference type="PANTHER" id="PTHR43320">
    <property type="entry name" value="SUGAR KINASE"/>
    <property type="match status" value="1"/>
</dbReference>
<comment type="similarity">
    <text evidence="1 4">Belongs to the carbohydrate kinase PfkB family.</text>
</comment>
<dbReference type="InterPro" id="IPR029056">
    <property type="entry name" value="Ribokinase-like"/>
</dbReference>
<dbReference type="InterPro" id="IPR052700">
    <property type="entry name" value="Carb_kinase_PfkB-like"/>
</dbReference>
<dbReference type="PANTHER" id="PTHR43320:SF3">
    <property type="entry name" value="CARBOHYDRATE KINASE PFKB DOMAIN-CONTAINING PROTEIN"/>
    <property type="match status" value="1"/>
</dbReference>
<dbReference type="PRINTS" id="PR00990">
    <property type="entry name" value="RIBOKINASE"/>
</dbReference>
<dbReference type="GO" id="GO:0016301">
    <property type="term" value="F:kinase activity"/>
    <property type="evidence" value="ECO:0007669"/>
    <property type="project" value="UniProtKB-KW"/>
</dbReference>
<dbReference type="RefSeq" id="WP_081756405.1">
    <property type="nucleotide sequence ID" value="NZ_CBTK010000248.1"/>
</dbReference>
<reference evidence="6 7" key="1">
    <citation type="journal article" date="2014" name="ISME J.">
        <title>Candidatus Competibacter-lineage genomes retrieved from metagenomes reveal functional metabolic diversity.</title>
        <authorList>
            <person name="McIlroy S.J."/>
            <person name="Albertsen M."/>
            <person name="Andresen E.K."/>
            <person name="Saunders A.M."/>
            <person name="Kristiansen R."/>
            <person name="Stokholm-Bjerregaard M."/>
            <person name="Nielsen K.L."/>
            <person name="Nielsen P.H."/>
        </authorList>
    </citation>
    <scope>NUCLEOTIDE SEQUENCE [LARGE SCALE GENOMIC DNA]</scope>
    <source>
        <strain evidence="6 7">Run_B_J11</strain>
    </source>
</reference>
<feature type="domain" description="Carbohydrate kinase PfkB" evidence="5">
    <location>
        <begin position="40"/>
        <end position="317"/>
    </location>
</feature>
<accession>A0A7U7GD51</accession>
<evidence type="ECO:0000259" key="5">
    <source>
        <dbReference type="Pfam" id="PF00294"/>
    </source>
</evidence>
<dbReference type="Proteomes" id="UP000019184">
    <property type="component" value="Unassembled WGS sequence"/>
</dbReference>
<dbReference type="InterPro" id="IPR011611">
    <property type="entry name" value="PfkB_dom"/>
</dbReference>
<dbReference type="EC" id="2.7.1.-" evidence="6"/>
<dbReference type="PROSITE" id="PS00584">
    <property type="entry name" value="PFKB_KINASES_2"/>
    <property type="match status" value="1"/>
</dbReference>
<dbReference type="InterPro" id="IPR002173">
    <property type="entry name" value="Carboh/pur_kinase_PfkB_CS"/>
</dbReference>
<dbReference type="Gene3D" id="3.30.1110.10">
    <property type="match status" value="1"/>
</dbReference>
<dbReference type="EMBL" id="CBTK010000248">
    <property type="protein sequence ID" value="CDH46097.1"/>
    <property type="molecule type" value="Genomic_DNA"/>
</dbReference>
<dbReference type="OrthoDB" id="9813569at2"/>
<evidence type="ECO:0000256" key="2">
    <source>
        <dbReference type="ARBA" id="ARBA00022679"/>
    </source>
</evidence>
<keyword evidence="3 4" id="KW-0418">Kinase</keyword>
<dbReference type="SUPFAM" id="SSF53613">
    <property type="entry name" value="Ribokinase-like"/>
    <property type="match status" value="1"/>
</dbReference>